<dbReference type="Proteomes" id="UP001209701">
    <property type="component" value="Unassembled WGS sequence"/>
</dbReference>
<evidence type="ECO:0000259" key="7">
    <source>
        <dbReference type="SMART" id="SM00244"/>
    </source>
</evidence>
<dbReference type="InterPro" id="IPR001107">
    <property type="entry name" value="Band_7"/>
</dbReference>
<evidence type="ECO:0000256" key="6">
    <source>
        <dbReference type="PIRNR" id="PIRNR005651"/>
    </source>
</evidence>
<dbReference type="Gene3D" id="3.30.479.30">
    <property type="entry name" value="Band 7 domain"/>
    <property type="match status" value="1"/>
</dbReference>
<protein>
    <recommendedName>
        <fullName evidence="6">Protein HflC</fullName>
    </recommendedName>
</protein>
<keyword evidence="5" id="KW-0472">Membrane</keyword>
<dbReference type="RefSeq" id="WP_263569409.1">
    <property type="nucleotide sequence ID" value="NZ_JAJIRN010000001.1"/>
</dbReference>
<comment type="subcellular location">
    <subcellularLocation>
        <location evidence="1">Membrane</location>
        <topology evidence="1">Single-pass membrane protein</topology>
    </subcellularLocation>
</comment>
<dbReference type="InterPro" id="IPR010200">
    <property type="entry name" value="HflC"/>
</dbReference>
<evidence type="ECO:0000313" key="8">
    <source>
        <dbReference type="EMBL" id="MCV2366784.1"/>
    </source>
</evidence>
<dbReference type="SMART" id="SM00244">
    <property type="entry name" value="PHB"/>
    <property type="match status" value="1"/>
</dbReference>
<dbReference type="GO" id="GO:0008233">
    <property type="term" value="F:peptidase activity"/>
    <property type="evidence" value="ECO:0007669"/>
    <property type="project" value="UniProtKB-KW"/>
</dbReference>
<gene>
    <name evidence="8" type="primary">hflC</name>
    <name evidence="8" type="ORF">LNV07_01575</name>
</gene>
<keyword evidence="9" id="KW-1185">Reference proteome</keyword>
<keyword evidence="8" id="KW-0378">Hydrolase</keyword>
<comment type="similarity">
    <text evidence="2 6">Belongs to the band 7/mec-2 family. HflC subfamily.</text>
</comment>
<name>A0ABT2Y9R2_9BURK</name>
<dbReference type="PIRSF" id="PIRSF005651">
    <property type="entry name" value="HflC"/>
    <property type="match status" value="1"/>
</dbReference>
<dbReference type="NCBIfam" id="TIGR01932">
    <property type="entry name" value="hflC"/>
    <property type="match status" value="1"/>
</dbReference>
<evidence type="ECO:0000256" key="3">
    <source>
        <dbReference type="ARBA" id="ARBA00022692"/>
    </source>
</evidence>
<sequence>MNRIASIVVGALIAFMLASSTLFIIDQRQFAVVYALGEIKEVITEPGLKFKLPPPLQNVVLLDRRVQTLDSPESRPIFTAEKKSLVIDWLVKWRVAEPRQFIRNNGADMRNVENRLSPVVQAAFNEEVTKRTVLAVLSTERDKVMNDVRKRLEDEAKQFGIEILDVRIKRVDFAANITDSVYRRMESERKRVANELRSTGGADGEKIRADADRQREVIVAEAYRDAQKIKGEGDAKASALYADAFGRDPQFAQFYRSLEAYRTSFRNKTDVMVVDPSSDFFKAMRGSGSAGSAAPAPARK</sequence>
<proteinExistence type="inferred from homology"/>
<evidence type="ECO:0000313" key="9">
    <source>
        <dbReference type="Proteomes" id="UP001209701"/>
    </source>
</evidence>
<dbReference type="PANTHER" id="PTHR42911">
    <property type="entry name" value="MODULATOR OF FTSH PROTEASE HFLC"/>
    <property type="match status" value="1"/>
</dbReference>
<keyword evidence="8" id="KW-0645">Protease</keyword>
<dbReference type="SUPFAM" id="SSF117892">
    <property type="entry name" value="Band 7/SPFH domain"/>
    <property type="match status" value="1"/>
</dbReference>
<evidence type="ECO:0000256" key="2">
    <source>
        <dbReference type="ARBA" id="ARBA00007862"/>
    </source>
</evidence>
<evidence type="ECO:0000256" key="5">
    <source>
        <dbReference type="ARBA" id="ARBA00023136"/>
    </source>
</evidence>
<reference evidence="8 9" key="1">
    <citation type="submission" date="2021-11" db="EMBL/GenBank/DDBJ databases">
        <authorList>
            <person name="Liang Q."/>
            <person name="Mou H."/>
            <person name="Liu Z."/>
        </authorList>
    </citation>
    <scope>NUCLEOTIDE SEQUENCE [LARGE SCALE GENOMIC DNA]</scope>
    <source>
        <strain evidence="8 9">CHU3</strain>
    </source>
</reference>
<evidence type="ECO:0000256" key="4">
    <source>
        <dbReference type="ARBA" id="ARBA00022989"/>
    </source>
</evidence>
<evidence type="ECO:0000256" key="1">
    <source>
        <dbReference type="ARBA" id="ARBA00004167"/>
    </source>
</evidence>
<dbReference type="CDD" id="cd03405">
    <property type="entry name" value="SPFH_HflC"/>
    <property type="match status" value="1"/>
</dbReference>
<dbReference type="EMBL" id="JAJIRN010000001">
    <property type="protein sequence ID" value="MCV2366784.1"/>
    <property type="molecule type" value="Genomic_DNA"/>
</dbReference>
<comment type="function">
    <text evidence="6">HflC and HflK could regulate a protease.</text>
</comment>
<keyword evidence="3" id="KW-0812">Transmembrane</keyword>
<organism evidence="8 9">
    <name type="scientific">Roseateles oligotrophus</name>
    <dbReference type="NCBI Taxonomy" id="1769250"/>
    <lineage>
        <taxon>Bacteria</taxon>
        <taxon>Pseudomonadati</taxon>
        <taxon>Pseudomonadota</taxon>
        <taxon>Betaproteobacteria</taxon>
        <taxon>Burkholderiales</taxon>
        <taxon>Sphaerotilaceae</taxon>
        <taxon>Roseateles</taxon>
    </lineage>
</organism>
<dbReference type="Pfam" id="PF01145">
    <property type="entry name" value="Band_7"/>
    <property type="match status" value="1"/>
</dbReference>
<keyword evidence="4" id="KW-1133">Transmembrane helix</keyword>
<comment type="caution">
    <text evidence="8">The sequence shown here is derived from an EMBL/GenBank/DDBJ whole genome shotgun (WGS) entry which is preliminary data.</text>
</comment>
<accession>A0ABT2Y9R2</accession>
<dbReference type="GO" id="GO:0006508">
    <property type="term" value="P:proteolysis"/>
    <property type="evidence" value="ECO:0007669"/>
    <property type="project" value="UniProtKB-KW"/>
</dbReference>
<dbReference type="InterPro" id="IPR036013">
    <property type="entry name" value="Band_7/SPFH_dom_sf"/>
</dbReference>
<dbReference type="PANTHER" id="PTHR42911:SF1">
    <property type="entry name" value="MODULATOR OF FTSH PROTEASE HFLC"/>
    <property type="match status" value="1"/>
</dbReference>
<feature type="domain" description="Band 7" evidence="7">
    <location>
        <begin position="20"/>
        <end position="185"/>
    </location>
</feature>